<evidence type="ECO:0000256" key="1">
    <source>
        <dbReference type="SAM" id="MobiDB-lite"/>
    </source>
</evidence>
<comment type="caution">
    <text evidence="2">The sequence shown here is derived from an EMBL/GenBank/DDBJ whole genome shotgun (WGS) entry which is preliminary data.</text>
</comment>
<dbReference type="Proteomes" id="UP000298663">
    <property type="component" value="Unassembled WGS sequence"/>
</dbReference>
<reference evidence="2 3" key="2">
    <citation type="journal article" date="2019" name="G3 (Bethesda)">
        <title>Hybrid Assembly of the Genome of the Entomopathogenic Nematode Steinernema carpocapsae Identifies the X-Chromosome.</title>
        <authorList>
            <person name="Serra L."/>
            <person name="Macchietto M."/>
            <person name="Macias-Munoz A."/>
            <person name="McGill C.J."/>
            <person name="Rodriguez I.M."/>
            <person name="Rodriguez B."/>
            <person name="Murad R."/>
            <person name="Mortazavi A."/>
        </authorList>
    </citation>
    <scope>NUCLEOTIDE SEQUENCE [LARGE SCALE GENOMIC DNA]</scope>
    <source>
        <strain evidence="2 3">ALL</strain>
    </source>
</reference>
<evidence type="ECO:0000313" key="3">
    <source>
        <dbReference type="Proteomes" id="UP000298663"/>
    </source>
</evidence>
<accession>A0A4V5ZX69</accession>
<dbReference type="EMBL" id="AZBU02000013">
    <property type="protein sequence ID" value="TKR58625.1"/>
    <property type="molecule type" value="Genomic_DNA"/>
</dbReference>
<protein>
    <submittedName>
        <fullName evidence="2">Uncharacterized protein</fullName>
    </submittedName>
</protein>
<gene>
    <name evidence="2" type="ORF">L596_030047</name>
</gene>
<dbReference type="AlphaFoldDB" id="A0A4V5ZX69"/>
<organism evidence="2 3">
    <name type="scientific">Steinernema carpocapsae</name>
    <name type="common">Entomopathogenic nematode</name>
    <dbReference type="NCBI Taxonomy" id="34508"/>
    <lineage>
        <taxon>Eukaryota</taxon>
        <taxon>Metazoa</taxon>
        <taxon>Ecdysozoa</taxon>
        <taxon>Nematoda</taxon>
        <taxon>Chromadorea</taxon>
        <taxon>Rhabditida</taxon>
        <taxon>Tylenchina</taxon>
        <taxon>Panagrolaimomorpha</taxon>
        <taxon>Strongyloidoidea</taxon>
        <taxon>Steinernematidae</taxon>
        <taxon>Steinernema</taxon>
    </lineage>
</organism>
<proteinExistence type="predicted"/>
<evidence type="ECO:0000313" key="2">
    <source>
        <dbReference type="EMBL" id="TKR58625.1"/>
    </source>
</evidence>
<name>A0A4V5ZX69_STECR</name>
<reference evidence="2 3" key="1">
    <citation type="journal article" date="2015" name="Genome Biol.">
        <title>Comparative genomics of Steinernema reveals deeply conserved gene regulatory networks.</title>
        <authorList>
            <person name="Dillman A.R."/>
            <person name="Macchietto M."/>
            <person name="Porter C.F."/>
            <person name="Rogers A."/>
            <person name="Williams B."/>
            <person name="Antoshechkin I."/>
            <person name="Lee M.M."/>
            <person name="Goodwin Z."/>
            <person name="Lu X."/>
            <person name="Lewis E.E."/>
            <person name="Goodrich-Blair H."/>
            <person name="Stock S.P."/>
            <person name="Adams B.J."/>
            <person name="Sternberg P.W."/>
            <person name="Mortazavi A."/>
        </authorList>
    </citation>
    <scope>NUCLEOTIDE SEQUENCE [LARGE SCALE GENOMIC DNA]</scope>
    <source>
        <strain evidence="2 3">ALL</strain>
    </source>
</reference>
<sequence length="120" mass="13106">MSVSVGLAPRVGTRPWLKVTSSSSSTSRGSARIGAKRRGDAKNGGSTHKVNILGLFFFFSHLRFLSSVLLNARPKRLIPQTEPINPKCNVIPAREWTTVPLVTSGRLKGSGYRTLKERTS</sequence>
<feature type="region of interest" description="Disordered" evidence="1">
    <location>
        <begin position="18"/>
        <end position="46"/>
    </location>
</feature>
<keyword evidence="3" id="KW-1185">Reference proteome</keyword>